<keyword evidence="1" id="KW-0472">Membrane</keyword>
<proteinExistence type="predicted"/>
<dbReference type="RefSeq" id="WP_192142340.1">
    <property type="nucleotide sequence ID" value="NZ_JACYXZ010000002.1"/>
</dbReference>
<dbReference type="Proteomes" id="UP000616839">
    <property type="component" value="Unassembled WGS sequence"/>
</dbReference>
<name>A0A927K3U2_9ACTN</name>
<dbReference type="EMBL" id="JACYXZ010000002">
    <property type="protein sequence ID" value="MBD8869557.1"/>
    <property type="molecule type" value="Genomic_DNA"/>
</dbReference>
<sequence length="180" mass="20536">MTWLRDLDTSELVLVILGALLLLTILSALLTGALVRRGLRTPWAIHKINRLRERVISVIKRPITIMVLDEVADVIQTGHYTRNISAALVENHDELKRLVAEKVKHDPNVRLIGKLPGYDLIVSEVSETTLRVLIEMLGDPRMDELVSDLLRNNLQQIKRAVRQRDHENVPVHSPPDFDDR</sequence>
<accession>A0A927K3U2</accession>
<evidence type="ECO:0000313" key="3">
    <source>
        <dbReference type="Proteomes" id="UP000616839"/>
    </source>
</evidence>
<keyword evidence="1" id="KW-0812">Transmembrane</keyword>
<protein>
    <submittedName>
        <fullName evidence="2">Uncharacterized protein</fullName>
    </submittedName>
</protein>
<keyword evidence="1" id="KW-1133">Transmembrane helix</keyword>
<keyword evidence="3" id="KW-1185">Reference proteome</keyword>
<organism evidence="2 3">
    <name type="scientific">Nocardioides donggukensis</name>
    <dbReference type="NCBI Taxonomy" id="2774019"/>
    <lineage>
        <taxon>Bacteria</taxon>
        <taxon>Bacillati</taxon>
        <taxon>Actinomycetota</taxon>
        <taxon>Actinomycetes</taxon>
        <taxon>Propionibacteriales</taxon>
        <taxon>Nocardioidaceae</taxon>
        <taxon>Nocardioides</taxon>
    </lineage>
</organism>
<reference evidence="2" key="1">
    <citation type="submission" date="2020-09" db="EMBL/GenBank/DDBJ databases">
        <title>Nocardioides sp. strain MJB4 16S ribosomal RNA gene Genome sequencing and assembly.</title>
        <authorList>
            <person name="Kim I."/>
        </authorList>
    </citation>
    <scope>NUCLEOTIDE SEQUENCE</scope>
    <source>
        <strain evidence="2">MJB4</strain>
    </source>
</reference>
<dbReference type="AlphaFoldDB" id="A0A927K3U2"/>
<evidence type="ECO:0000256" key="1">
    <source>
        <dbReference type="SAM" id="Phobius"/>
    </source>
</evidence>
<feature type="transmembrane region" description="Helical" evidence="1">
    <location>
        <begin position="12"/>
        <end position="35"/>
    </location>
</feature>
<gene>
    <name evidence="2" type="ORF">IE331_07965</name>
</gene>
<evidence type="ECO:0000313" key="2">
    <source>
        <dbReference type="EMBL" id="MBD8869557.1"/>
    </source>
</evidence>
<comment type="caution">
    <text evidence="2">The sequence shown here is derived from an EMBL/GenBank/DDBJ whole genome shotgun (WGS) entry which is preliminary data.</text>
</comment>